<dbReference type="GO" id="GO:0006352">
    <property type="term" value="P:DNA-templated transcription initiation"/>
    <property type="evidence" value="ECO:0007669"/>
    <property type="project" value="InterPro"/>
</dbReference>
<evidence type="ECO:0000259" key="5">
    <source>
        <dbReference type="Pfam" id="PF08281"/>
    </source>
</evidence>
<name>A0A3M9MGL1_9MICO</name>
<dbReference type="InterPro" id="IPR013249">
    <property type="entry name" value="RNA_pol_sigma70_r4_t2"/>
</dbReference>
<dbReference type="Pfam" id="PF08281">
    <property type="entry name" value="Sigma70_r4_2"/>
    <property type="match status" value="1"/>
</dbReference>
<dbReference type="InterPro" id="IPR036388">
    <property type="entry name" value="WH-like_DNA-bd_sf"/>
</dbReference>
<evidence type="ECO:0000313" key="6">
    <source>
        <dbReference type="EMBL" id="RNI24297.1"/>
    </source>
</evidence>
<protein>
    <recommendedName>
        <fullName evidence="5">RNA polymerase sigma factor 70 region 4 type 2 domain-containing protein</fullName>
    </recommendedName>
</protein>
<keyword evidence="3" id="KW-0731">Sigma factor</keyword>
<comment type="caution">
    <text evidence="6">The sequence shown here is derived from an EMBL/GenBank/DDBJ whole genome shotgun (WGS) entry which is preliminary data.</text>
</comment>
<evidence type="ECO:0000256" key="1">
    <source>
        <dbReference type="ARBA" id="ARBA00010641"/>
    </source>
</evidence>
<dbReference type="GO" id="GO:0003677">
    <property type="term" value="F:DNA binding"/>
    <property type="evidence" value="ECO:0007669"/>
    <property type="project" value="InterPro"/>
</dbReference>
<evidence type="ECO:0000256" key="2">
    <source>
        <dbReference type="ARBA" id="ARBA00023015"/>
    </source>
</evidence>
<reference evidence="6 7" key="1">
    <citation type="submission" date="2018-11" db="EMBL/GenBank/DDBJ databases">
        <title>Draft genome of Simplicispira Flexivirga sp. BO-16.</title>
        <authorList>
            <person name="Im W.T."/>
        </authorList>
    </citation>
    <scope>NUCLEOTIDE SEQUENCE [LARGE SCALE GENOMIC DNA]</scope>
    <source>
        <strain evidence="6 7">BO-16</strain>
    </source>
</reference>
<dbReference type="GO" id="GO:0016987">
    <property type="term" value="F:sigma factor activity"/>
    <property type="evidence" value="ECO:0007669"/>
    <property type="project" value="UniProtKB-KW"/>
</dbReference>
<dbReference type="Gene3D" id="1.10.10.10">
    <property type="entry name" value="Winged helix-like DNA-binding domain superfamily/Winged helix DNA-binding domain"/>
    <property type="match status" value="1"/>
</dbReference>
<keyword evidence="4" id="KW-0804">Transcription</keyword>
<keyword evidence="7" id="KW-1185">Reference proteome</keyword>
<keyword evidence="2" id="KW-0805">Transcription regulation</keyword>
<dbReference type="SUPFAM" id="SSF88659">
    <property type="entry name" value="Sigma3 and sigma4 domains of RNA polymerase sigma factors"/>
    <property type="match status" value="1"/>
</dbReference>
<dbReference type="RefSeq" id="WP_123270339.1">
    <property type="nucleotide sequence ID" value="NZ_RJJQ01000003.1"/>
</dbReference>
<proteinExistence type="inferred from homology"/>
<dbReference type="Proteomes" id="UP000271678">
    <property type="component" value="Unassembled WGS sequence"/>
</dbReference>
<dbReference type="AlphaFoldDB" id="A0A3M9MGL1"/>
<accession>A0A3M9MGL1</accession>
<dbReference type="EMBL" id="RJJQ01000003">
    <property type="protein sequence ID" value="RNI24297.1"/>
    <property type="molecule type" value="Genomic_DNA"/>
</dbReference>
<sequence>MRGNVGEDLADFVAARTAELHRTAYLLAGDQDDAERLVARAVGQLARDTADVGQAGQHARQSMARLAVAGTAPTVGGDTPDTAPVLRLSPRQRAILMLRHLDGLTVRMTARQLGIPRREIQRDEETACATMGFAVDDHRIGEMLTNLGEHAAWPDPAVTIERSRHAPASRLISRTRVAAAIGVAAVTIAAVTVSNAAHDSWLRSPAGINATHGTHFHAYTQGYKLVGVQTVTVGATRTINDLAPGGVLALSCARPDPRVPANWPQITDGTDVPQPYPCAAQSDRRYYLYAPDGVTSVTAPRQGHQEIAVARYVPVPWDRYPVAKSHFDVQHNVPLDLNAKANFGDSPVRVGETLTMHGTNGTFTGTARVPPSAASTTLFMSGLLSPTTTGQYRIEVGGSPMSDCSIPGSADDNDSGWCRIYDRWVPQVPMSDLGGPDPDIDTHGGSVVVRVQVRDALGPWKLQIRYDRYKAQN</sequence>
<dbReference type="InterPro" id="IPR013324">
    <property type="entry name" value="RNA_pol_sigma_r3/r4-like"/>
</dbReference>
<comment type="similarity">
    <text evidence="1">Belongs to the sigma-70 factor family. ECF subfamily.</text>
</comment>
<gene>
    <name evidence="6" type="ORF">EFY87_04840</name>
</gene>
<dbReference type="OrthoDB" id="9811152at2"/>
<feature type="domain" description="RNA polymerase sigma factor 70 region 4 type 2" evidence="5">
    <location>
        <begin position="87"/>
        <end position="121"/>
    </location>
</feature>
<evidence type="ECO:0000313" key="7">
    <source>
        <dbReference type="Proteomes" id="UP000271678"/>
    </source>
</evidence>
<organism evidence="6 7">
    <name type="scientific">Flexivirga caeni</name>
    <dbReference type="NCBI Taxonomy" id="2294115"/>
    <lineage>
        <taxon>Bacteria</taxon>
        <taxon>Bacillati</taxon>
        <taxon>Actinomycetota</taxon>
        <taxon>Actinomycetes</taxon>
        <taxon>Micrococcales</taxon>
        <taxon>Dermacoccaceae</taxon>
        <taxon>Flexivirga</taxon>
    </lineage>
</organism>
<evidence type="ECO:0000256" key="4">
    <source>
        <dbReference type="ARBA" id="ARBA00023163"/>
    </source>
</evidence>
<evidence type="ECO:0000256" key="3">
    <source>
        <dbReference type="ARBA" id="ARBA00023082"/>
    </source>
</evidence>